<comment type="caution">
    <text evidence="1">The sequence shown here is derived from an EMBL/GenBank/DDBJ whole genome shotgun (WGS) entry which is preliminary data.</text>
</comment>
<dbReference type="EMBL" id="JAAAID010002099">
    <property type="protein sequence ID" value="KAG0007968.1"/>
    <property type="molecule type" value="Genomic_DNA"/>
</dbReference>
<sequence length="229" mass="25829">MLEIIRRIPGITEVTTECHSLGALYLRSQRLDLDKKHDFIMRYKDLGIDLLITEGKPGAKKEDQRDDAEKIRVAMGANLLHLISQVPLGKKKRIRELRTFGMLMSGTKVYLMEGRVVGDHLILIYVISAVEIPMDILSLGKALDMLKQLINFSRRIESQISIIHDVLAPIREEPSYSHIDAIGAITVVAGQDRPVLDDVPSANPDDPEMQYILERTLSHKKPKQMAKVS</sequence>
<evidence type="ECO:0000313" key="2">
    <source>
        <dbReference type="Proteomes" id="UP000703661"/>
    </source>
</evidence>
<evidence type="ECO:0000313" key="1">
    <source>
        <dbReference type="EMBL" id="KAG0007968.1"/>
    </source>
</evidence>
<gene>
    <name evidence="1" type="ORF">BGZ80_004007</name>
</gene>
<accession>A0A9P6MN53</accession>
<protein>
    <submittedName>
        <fullName evidence="1">Uncharacterized protein</fullName>
    </submittedName>
</protein>
<name>A0A9P6MN53_9FUNG</name>
<keyword evidence="2" id="KW-1185">Reference proteome</keyword>
<dbReference type="OrthoDB" id="2435910at2759"/>
<proteinExistence type="predicted"/>
<dbReference type="AlphaFoldDB" id="A0A9P6MN53"/>
<dbReference type="Proteomes" id="UP000703661">
    <property type="component" value="Unassembled WGS sequence"/>
</dbReference>
<organism evidence="1 2">
    <name type="scientific">Entomortierella chlamydospora</name>
    <dbReference type="NCBI Taxonomy" id="101097"/>
    <lineage>
        <taxon>Eukaryota</taxon>
        <taxon>Fungi</taxon>
        <taxon>Fungi incertae sedis</taxon>
        <taxon>Mucoromycota</taxon>
        <taxon>Mortierellomycotina</taxon>
        <taxon>Mortierellomycetes</taxon>
        <taxon>Mortierellales</taxon>
        <taxon>Mortierellaceae</taxon>
        <taxon>Entomortierella</taxon>
    </lineage>
</organism>
<reference evidence="1" key="1">
    <citation type="journal article" date="2020" name="Fungal Divers.">
        <title>Resolving the Mortierellaceae phylogeny through synthesis of multi-gene phylogenetics and phylogenomics.</title>
        <authorList>
            <person name="Vandepol N."/>
            <person name="Liber J."/>
            <person name="Desiro A."/>
            <person name="Na H."/>
            <person name="Kennedy M."/>
            <person name="Barry K."/>
            <person name="Grigoriev I.V."/>
            <person name="Miller A.N."/>
            <person name="O'Donnell K."/>
            <person name="Stajich J.E."/>
            <person name="Bonito G."/>
        </authorList>
    </citation>
    <scope>NUCLEOTIDE SEQUENCE</scope>
    <source>
        <strain evidence="1">NRRL 2769</strain>
    </source>
</reference>